<evidence type="ECO:0000313" key="3">
    <source>
        <dbReference type="Proteomes" id="UP000309038"/>
    </source>
</evidence>
<keyword evidence="1" id="KW-0472">Membrane</keyword>
<accession>A0A4S4KA75</accession>
<sequence length="98" mass="10904">MLLLRRLYFFVLMASSAAQILVDIVLALISRFILNLLPGFRVPTISSIIGNFGEDLDHGPGRDESDEAIPDRCNPYPLRGYGHAAIGDMREEPRYGVV</sequence>
<evidence type="ECO:0000313" key="2">
    <source>
        <dbReference type="EMBL" id="THG94845.1"/>
    </source>
</evidence>
<gene>
    <name evidence="2" type="ORF">EW026_g6697</name>
</gene>
<reference evidence="2 3" key="1">
    <citation type="submission" date="2019-02" db="EMBL/GenBank/DDBJ databases">
        <title>Genome sequencing of the rare red list fungi Phlebia centrifuga.</title>
        <authorList>
            <person name="Buettner E."/>
            <person name="Kellner H."/>
        </authorList>
    </citation>
    <scope>NUCLEOTIDE SEQUENCE [LARGE SCALE GENOMIC DNA]</scope>
    <source>
        <strain evidence="2 3">DSM 108282</strain>
    </source>
</reference>
<dbReference type="Proteomes" id="UP000309038">
    <property type="component" value="Unassembled WGS sequence"/>
</dbReference>
<name>A0A4S4KA75_9APHY</name>
<keyword evidence="1" id="KW-1133">Transmembrane helix</keyword>
<organism evidence="2 3">
    <name type="scientific">Hermanssonia centrifuga</name>
    <dbReference type="NCBI Taxonomy" id="98765"/>
    <lineage>
        <taxon>Eukaryota</taxon>
        <taxon>Fungi</taxon>
        <taxon>Dikarya</taxon>
        <taxon>Basidiomycota</taxon>
        <taxon>Agaricomycotina</taxon>
        <taxon>Agaricomycetes</taxon>
        <taxon>Polyporales</taxon>
        <taxon>Meruliaceae</taxon>
        <taxon>Hermanssonia</taxon>
    </lineage>
</organism>
<dbReference type="EMBL" id="SGPJ01000388">
    <property type="protein sequence ID" value="THG94845.1"/>
    <property type="molecule type" value="Genomic_DNA"/>
</dbReference>
<feature type="transmembrane region" description="Helical" evidence="1">
    <location>
        <begin position="7"/>
        <end position="34"/>
    </location>
</feature>
<evidence type="ECO:0000256" key="1">
    <source>
        <dbReference type="SAM" id="Phobius"/>
    </source>
</evidence>
<keyword evidence="1" id="KW-0812">Transmembrane</keyword>
<proteinExistence type="predicted"/>
<keyword evidence="3" id="KW-1185">Reference proteome</keyword>
<dbReference type="AlphaFoldDB" id="A0A4S4KA75"/>
<comment type="caution">
    <text evidence="2">The sequence shown here is derived from an EMBL/GenBank/DDBJ whole genome shotgun (WGS) entry which is preliminary data.</text>
</comment>
<protein>
    <submittedName>
        <fullName evidence="2">Uncharacterized protein</fullName>
    </submittedName>
</protein>